<dbReference type="Proteomes" id="UP001160483">
    <property type="component" value="Unassembled WGS sequence"/>
</dbReference>
<dbReference type="AlphaFoldDB" id="A0AAU9KX56"/>
<organism evidence="1 2">
    <name type="scientific">Peronospora belbahrii</name>
    <dbReference type="NCBI Taxonomy" id="622444"/>
    <lineage>
        <taxon>Eukaryota</taxon>
        <taxon>Sar</taxon>
        <taxon>Stramenopiles</taxon>
        <taxon>Oomycota</taxon>
        <taxon>Peronosporomycetes</taxon>
        <taxon>Peronosporales</taxon>
        <taxon>Peronosporaceae</taxon>
        <taxon>Peronospora</taxon>
    </lineage>
</organism>
<evidence type="ECO:0000313" key="2">
    <source>
        <dbReference type="Proteomes" id="UP001160483"/>
    </source>
</evidence>
<name>A0AAU9KX56_9STRA</name>
<accession>A0AAU9KX56</accession>
<proteinExistence type="predicted"/>
<reference evidence="1" key="1">
    <citation type="submission" date="2021-11" db="EMBL/GenBank/DDBJ databases">
        <authorList>
            <person name="Islam A."/>
            <person name="Islam S."/>
            <person name="Flora M.S."/>
            <person name="Rahman M."/>
            <person name="Ziaur R.M."/>
            <person name="Epstein J.H."/>
            <person name="Hassan M."/>
            <person name="Klassen M."/>
            <person name="Woodard K."/>
            <person name="Webb A."/>
            <person name="Webby R.J."/>
            <person name="El Zowalaty M.E."/>
        </authorList>
    </citation>
    <scope>NUCLEOTIDE SEQUENCE</scope>
    <source>
        <strain evidence="1">Pbs3</strain>
    </source>
</reference>
<evidence type="ECO:0000313" key="1">
    <source>
        <dbReference type="EMBL" id="CAH0478369.1"/>
    </source>
</evidence>
<gene>
    <name evidence="1" type="ORF">PBS003_LOCUS5069</name>
</gene>
<comment type="caution">
    <text evidence="1">The sequence shown here is derived from an EMBL/GenBank/DDBJ whole genome shotgun (WGS) entry which is preliminary data.</text>
</comment>
<dbReference type="EMBL" id="CAKKTJ010000229">
    <property type="protein sequence ID" value="CAH0478369.1"/>
    <property type="molecule type" value="Genomic_DNA"/>
</dbReference>
<sequence length="85" mass="9761">MLKMLMYQATFTRLDLAYAVGNSSCFVASHPSIKFCVPFAASLAQTVQTLRTIIQIRRVKIRSKNLQTKICRQCELLYMAQYCSF</sequence>
<protein>
    <recommendedName>
        <fullName evidence="3">Secreted protein</fullName>
    </recommendedName>
</protein>
<evidence type="ECO:0008006" key="3">
    <source>
        <dbReference type="Google" id="ProtNLM"/>
    </source>
</evidence>